<keyword evidence="2" id="KW-0489">Methyltransferase</keyword>
<protein>
    <recommendedName>
        <fullName evidence="1">peptide chain release factor N(5)-glutamine methyltransferase</fullName>
        <ecNumber evidence="1">2.1.1.297</ecNumber>
    </recommendedName>
</protein>
<evidence type="ECO:0000256" key="1">
    <source>
        <dbReference type="ARBA" id="ARBA00012771"/>
    </source>
</evidence>
<evidence type="ECO:0000259" key="6">
    <source>
        <dbReference type="Pfam" id="PF05175"/>
    </source>
</evidence>
<keyword evidence="4" id="KW-0949">S-adenosyl-L-methionine</keyword>
<dbReference type="InterPro" id="IPR029063">
    <property type="entry name" value="SAM-dependent_MTases_sf"/>
</dbReference>
<gene>
    <name evidence="7" type="ORF">COV62_00340</name>
</gene>
<proteinExistence type="predicted"/>
<dbReference type="InterPro" id="IPR004556">
    <property type="entry name" value="HemK-like"/>
</dbReference>
<feature type="domain" description="Methyltransferase small" evidence="6">
    <location>
        <begin position="41"/>
        <end position="131"/>
    </location>
</feature>
<evidence type="ECO:0000313" key="8">
    <source>
        <dbReference type="Proteomes" id="UP000231139"/>
    </source>
</evidence>
<dbReference type="PANTHER" id="PTHR18895">
    <property type="entry name" value="HEMK METHYLTRANSFERASE"/>
    <property type="match status" value="1"/>
</dbReference>
<dbReference type="Gene3D" id="3.40.50.150">
    <property type="entry name" value="Vaccinia Virus protein VP39"/>
    <property type="match status" value="1"/>
</dbReference>
<dbReference type="InterPro" id="IPR002052">
    <property type="entry name" value="DNA_methylase_N6_adenine_CS"/>
</dbReference>
<dbReference type="Pfam" id="PF05175">
    <property type="entry name" value="MTS"/>
    <property type="match status" value="1"/>
</dbReference>
<dbReference type="InterPro" id="IPR007848">
    <property type="entry name" value="Small_mtfrase_dom"/>
</dbReference>
<evidence type="ECO:0000256" key="3">
    <source>
        <dbReference type="ARBA" id="ARBA00022679"/>
    </source>
</evidence>
<organism evidence="7 8">
    <name type="scientific">Candidatus Nealsonbacteria bacterium CG11_big_fil_rev_8_21_14_0_20_35_11</name>
    <dbReference type="NCBI Taxonomy" id="1974713"/>
    <lineage>
        <taxon>Bacteria</taxon>
        <taxon>Candidatus Nealsoniibacteriota</taxon>
    </lineage>
</organism>
<dbReference type="InterPro" id="IPR050320">
    <property type="entry name" value="N5-glutamine_MTase"/>
</dbReference>
<dbReference type="AlphaFoldDB" id="A0A2H0N3Y0"/>
<dbReference type="PROSITE" id="PS00092">
    <property type="entry name" value="N6_MTASE"/>
    <property type="match status" value="1"/>
</dbReference>
<sequence length="216" mass="26009">MDLPLDYKKGFKNFLNVKIELSKKPFIPREETEFWVEAAIRELKKEKKKTHCLDLFSGSGCVGIAILKNIKNSYCDFADVNRKTLEQIKINLEINNIENKRARLIKTDIFSNIKRKYDYILANPPYVAKERLSELELQVKLYEPKIAWYGRQQGMFYIEKFLKKAKSFLRKNGKIFFEFDPEQKHKIGEIFKREGYKKFKFFKDQFKKWRFAKIEY</sequence>
<dbReference type="SUPFAM" id="SSF53335">
    <property type="entry name" value="S-adenosyl-L-methionine-dependent methyltransferases"/>
    <property type="match status" value="1"/>
</dbReference>
<evidence type="ECO:0000256" key="2">
    <source>
        <dbReference type="ARBA" id="ARBA00022603"/>
    </source>
</evidence>
<dbReference type="Proteomes" id="UP000231139">
    <property type="component" value="Unassembled WGS sequence"/>
</dbReference>
<dbReference type="EMBL" id="PCWK01000007">
    <property type="protein sequence ID" value="PIR02806.1"/>
    <property type="molecule type" value="Genomic_DNA"/>
</dbReference>
<reference evidence="7 8" key="1">
    <citation type="submission" date="2017-09" db="EMBL/GenBank/DDBJ databases">
        <title>Depth-based differentiation of microbial function through sediment-hosted aquifers and enrichment of novel symbionts in the deep terrestrial subsurface.</title>
        <authorList>
            <person name="Probst A.J."/>
            <person name="Ladd B."/>
            <person name="Jarett J.K."/>
            <person name="Geller-Mcgrath D.E."/>
            <person name="Sieber C.M."/>
            <person name="Emerson J.B."/>
            <person name="Anantharaman K."/>
            <person name="Thomas B.C."/>
            <person name="Malmstrom R."/>
            <person name="Stieglmeier M."/>
            <person name="Klingl A."/>
            <person name="Woyke T."/>
            <person name="Ryan C.M."/>
            <person name="Banfield J.F."/>
        </authorList>
    </citation>
    <scope>NUCLEOTIDE SEQUENCE [LARGE SCALE GENOMIC DNA]</scope>
    <source>
        <strain evidence="7">CG11_big_fil_rev_8_21_14_0_20_35_11</strain>
    </source>
</reference>
<dbReference type="CDD" id="cd02440">
    <property type="entry name" value="AdoMet_MTases"/>
    <property type="match status" value="1"/>
</dbReference>
<name>A0A2H0N3Y0_9BACT</name>
<dbReference type="GO" id="GO:0032259">
    <property type="term" value="P:methylation"/>
    <property type="evidence" value="ECO:0007669"/>
    <property type="project" value="UniProtKB-KW"/>
</dbReference>
<evidence type="ECO:0000256" key="4">
    <source>
        <dbReference type="ARBA" id="ARBA00022691"/>
    </source>
</evidence>
<keyword evidence="3" id="KW-0808">Transferase</keyword>
<dbReference type="GO" id="GO:0102559">
    <property type="term" value="F:peptide chain release factor N(5)-glutamine methyltransferase activity"/>
    <property type="evidence" value="ECO:0007669"/>
    <property type="project" value="UniProtKB-EC"/>
</dbReference>
<evidence type="ECO:0000313" key="7">
    <source>
        <dbReference type="EMBL" id="PIR02806.1"/>
    </source>
</evidence>
<dbReference type="EC" id="2.1.1.297" evidence="1"/>
<dbReference type="GO" id="GO:0003676">
    <property type="term" value="F:nucleic acid binding"/>
    <property type="evidence" value="ECO:0007669"/>
    <property type="project" value="InterPro"/>
</dbReference>
<evidence type="ECO:0000256" key="5">
    <source>
        <dbReference type="ARBA" id="ARBA00048391"/>
    </source>
</evidence>
<comment type="caution">
    <text evidence="7">The sequence shown here is derived from an EMBL/GenBank/DDBJ whole genome shotgun (WGS) entry which is preliminary data.</text>
</comment>
<dbReference type="NCBIfam" id="TIGR00536">
    <property type="entry name" value="hemK_fam"/>
    <property type="match status" value="1"/>
</dbReference>
<dbReference type="PANTHER" id="PTHR18895:SF74">
    <property type="entry name" value="MTRF1L RELEASE FACTOR GLUTAMINE METHYLTRANSFERASE"/>
    <property type="match status" value="1"/>
</dbReference>
<accession>A0A2H0N3Y0</accession>
<comment type="catalytic activity">
    <reaction evidence="5">
        <text>L-glutaminyl-[peptide chain release factor] + S-adenosyl-L-methionine = N(5)-methyl-L-glutaminyl-[peptide chain release factor] + S-adenosyl-L-homocysteine + H(+)</text>
        <dbReference type="Rhea" id="RHEA:42896"/>
        <dbReference type="Rhea" id="RHEA-COMP:10271"/>
        <dbReference type="Rhea" id="RHEA-COMP:10272"/>
        <dbReference type="ChEBI" id="CHEBI:15378"/>
        <dbReference type="ChEBI" id="CHEBI:30011"/>
        <dbReference type="ChEBI" id="CHEBI:57856"/>
        <dbReference type="ChEBI" id="CHEBI:59789"/>
        <dbReference type="ChEBI" id="CHEBI:61891"/>
        <dbReference type="EC" id="2.1.1.297"/>
    </reaction>
</comment>